<comment type="caution">
    <text evidence="2">The sequence shown here is derived from an EMBL/GenBank/DDBJ whole genome shotgun (WGS) entry which is preliminary data.</text>
</comment>
<dbReference type="InterPro" id="IPR020103">
    <property type="entry name" value="PsdUridine_synth_cat_dom_sf"/>
</dbReference>
<feature type="domain" description="Pseudouridine synthase RsuA/RluA-like" evidence="1">
    <location>
        <begin position="88"/>
        <end position="226"/>
    </location>
</feature>
<sequence length="288" mass="32866">MKFSRQLRATESQSAITLLVSSVPELSKGRLKDAMNKGAVQLLGKPIKRLRRAQFMLKAGDTLQLHYDDDLLQRQCPQPECLFDEVAYSIWFKPAGMLSQGNEWGDHLSLLRHAEQYFTPLRQVFLLHRLDREASGLVMLAHTKKAAAALSQLIATQQISKHYQITVKGQLNDTLLKQGVIQLPLDGKPCETRFTLRSYQAEKAYSVLDIALITGRKHQIRRHFAAIEHPVIGDPQYGKDNKHKSGLALQAVRLHFNCPLRRKQQSFELPERLRFTLNEGYSMAERLT</sequence>
<dbReference type="EMBL" id="BMYR01000003">
    <property type="protein sequence ID" value="GGW55884.1"/>
    <property type="molecule type" value="Genomic_DNA"/>
</dbReference>
<dbReference type="InterPro" id="IPR006145">
    <property type="entry name" value="PsdUridine_synth_RsuA/RluA"/>
</dbReference>
<gene>
    <name evidence="2" type="ORF">GCM10008111_10070</name>
</gene>
<dbReference type="SUPFAM" id="SSF55120">
    <property type="entry name" value="Pseudouridine synthase"/>
    <property type="match status" value="1"/>
</dbReference>
<dbReference type="Gene3D" id="3.30.2350.10">
    <property type="entry name" value="Pseudouridine synthase"/>
    <property type="match status" value="1"/>
</dbReference>
<accession>A0ABQ2WJ57</accession>
<reference evidence="3" key="1">
    <citation type="journal article" date="2019" name="Int. J. Syst. Evol. Microbiol.">
        <title>The Global Catalogue of Microorganisms (GCM) 10K type strain sequencing project: providing services to taxonomists for standard genome sequencing and annotation.</title>
        <authorList>
            <consortium name="The Broad Institute Genomics Platform"/>
            <consortium name="The Broad Institute Genome Sequencing Center for Infectious Disease"/>
            <person name="Wu L."/>
            <person name="Ma J."/>
        </authorList>
    </citation>
    <scope>NUCLEOTIDE SEQUENCE [LARGE SCALE GENOMIC DNA]</scope>
    <source>
        <strain evidence="3">KCTC 23723</strain>
    </source>
</reference>
<dbReference type="RefSeq" id="WP_189481154.1">
    <property type="nucleotide sequence ID" value="NZ_BMYR01000003.1"/>
</dbReference>
<keyword evidence="3" id="KW-1185">Reference proteome</keyword>
<evidence type="ECO:0000313" key="2">
    <source>
        <dbReference type="EMBL" id="GGW55884.1"/>
    </source>
</evidence>
<protein>
    <submittedName>
        <fullName evidence="2">Pseudouridine synthase</fullName>
    </submittedName>
</protein>
<evidence type="ECO:0000313" key="3">
    <source>
        <dbReference type="Proteomes" id="UP000634667"/>
    </source>
</evidence>
<dbReference type="Proteomes" id="UP000634667">
    <property type="component" value="Unassembled WGS sequence"/>
</dbReference>
<dbReference type="PANTHER" id="PTHR21600">
    <property type="entry name" value="MITOCHONDRIAL RNA PSEUDOURIDINE SYNTHASE"/>
    <property type="match status" value="1"/>
</dbReference>
<dbReference type="CDD" id="cd02869">
    <property type="entry name" value="PseudoU_synth_RluA_like"/>
    <property type="match status" value="1"/>
</dbReference>
<dbReference type="InterPro" id="IPR050188">
    <property type="entry name" value="RluA_PseudoU_synthase"/>
</dbReference>
<name>A0ABQ2WJ57_9ALTE</name>
<organism evidence="2 3">
    <name type="scientific">Alishewanella tabrizica</name>
    <dbReference type="NCBI Taxonomy" id="671278"/>
    <lineage>
        <taxon>Bacteria</taxon>
        <taxon>Pseudomonadati</taxon>
        <taxon>Pseudomonadota</taxon>
        <taxon>Gammaproteobacteria</taxon>
        <taxon>Alteromonadales</taxon>
        <taxon>Alteromonadaceae</taxon>
        <taxon>Alishewanella</taxon>
    </lineage>
</organism>
<dbReference type="Pfam" id="PF00849">
    <property type="entry name" value="PseudoU_synth_2"/>
    <property type="match status" value="1"/>
</dbReference>
<proteinExistence type="predicted"/>
<evidence type="ECO:0000259" key="1">
    <source>
        <dbReference type="Pfam" id="PF00849"/>
    </source>
</evidence>